<dbReference type="RefSeq" id="WP_167973965.1">
    <property type="nucleotide sequence ID" value="NZ_VSRL01000039.1"/>
</dbReference>
<dbReference type="EMBL" id="VSRL01000039">
    <property type="protein sequence ID" value="NKE57828.1"/>
    <property type="molecule type" value="Genomic_DNA"/>
</dbReference>
<accession>A0ABX1FFU0</accession>
<comment type="caution">
    <text evidence="2">The sequence shown here is derived from an EMBL/GenBank/DDBJ whole genome shotgun (WGS) entry which is preliminary data.</text>
</comment>
<organism evidence="2 3">
    <name type="scientific">Lentzea indica</name>
    <dbReference type="NCBI Taxonomy" id="2604800"/>
    <lineage>
        <taxon>Bacteria</taxon>
        <taxon>Bacillati</taxon>
        <taxon>Actinomycetota</taxon>
        <taxon>Actinomycetes</taxon>
        <taxon>Pseudonocardiales</taxon>
        <taxon>Pseudonocardiaceae</taxon>
        <taxon>Lentzea</taxon>
    </lineage>
</organism>
<sequence>MRHEITDRLLIINEQHLNAVLDRYVSHYNHRRTHRARQLMPPRPDHAIPQPSRSPVRRRPILGGLINEYRYATARAAMTFQAAQPC</sequence>
<evidence type="ECO:0000313" key="3">
    <source>
        <dbReference type="Proteomes" id="UP001515943"/>
    </source>
</evidence>
<proteinExistence type="predicted"/>
<gene>
    <name evidence="2" type="ORF">FXN61_13700</name>
</gene>
<name>A0ABX1FFU0_9PSEU</name>
<evidence type="ECO:0000313" key="2">
    <source>
        <dbReference type="EMBL" id="NKE57828.1"/>
    </source>
</evidence>
<reference evidence="2 3" key="1">
    <citation type="submission" date="2019-08" db="EMBL/GenBank/DDBJ databases">
        <title>Lentzea from Indian Himalayas.</title>
        <authorList>
            <person name="Mandal S."/>
            <person name="Mallick Gupta A."/>
            <person name="Maiti P.K."/>
            <person name="Sarkar J."/>
            <person name="Mandal S."/>
        </authorList>
    </citation>
    <scope>NUCLEOTIDE SEQUENCE [LARGE SCALE GENOMIC DNA]</scope>
    <source>
        <strain evidence="2 3">PSKA42</strain>
    </source>
</reference>
<protein>
    <submittedName>
        <fullName evidence="2">Transposase</fullName>
    </submittedName>
</protein>
<dbReference type="Proteomes" id="UP001515943">
    <property type="component" value="Unassembled WGS sequence"/>
</dbReference>
<evidence type="ECO:0000256" key="1">
    <source>
        <dbReference type="SAM" id="MobiDB-lite"/>
    </source>
</evidence>
<feature type="region of interest" description="Disordered" evidence="1">
    <location>
        <begin position="34"/>
        <end position="57"/>
    </location>
</feature>
<keyword evidence="3" id="KW-1185">Reference proteome</keyword>